<keyword evidence="2 6" id="KW-0489">Methyltransferase</keyword>
<evidence type="ECO:0000256" key="5">
    <source>
        <dbReference type="ARBA" id="ARBA00022747"/>
    </source>
</evidence>
<dbReference type="EC" id="2.1.1.37" evidence="1"/>
<dbReference type="Pfam" id="PF00145">
    <property type="entry name" value="DNA_methylase"/>
    <property type="match status" value="1"/>
</dbReference>
<evidence type="ECO:0000256" key="2">
    <source>
        <dbReference type="ARBA" id="ARBA00022603"/>
    </source>
</evidence>
<dbReference type="PANTHER" id="PTHR10629:SF52">
    <property type="entry name" value="DNA (CYTOSINE-5)-METHYLTRANSFERASE 1"/>
    <property type="match status" value="1"/>
</dbReference>
<keyword evidence="4 6" id="KW-0949">S-adenosyl-L-methionine</keyword>
<keyword evidence="5" id="KW-0680">Restriction system</keyword>
<dbReference type="Gene3D" id="3.90.120.10">
    <property type="entry name" value="DNA Methylase, subunit A, domain 2"/>
    <property type="match status" value="1"/>
</dbReference>
<evidence type="ECO:0000256" key="6">
    <source>
        <dbReference type="PROSITE-ProRule" id="PRU01016"/>
    </source>
</evidence>
<evidence type="ECO:0000256" key="7">
    <source>
        <dbReference type="RuleBase" id="RU000416"/>
    </source>
</evidence>
<evidence type="ECO:0000256" key="1">
    <source>
        <dbReference type="ARBA" id="ARBA00011975"/>
    </source>
</evidence>
<dbReference type="Gene3D" id="3.40.50.150">
    <property type="entry name" value="Vaccinia Virus protein VP39"/>
    <property type="match status" value="1"/>
</dbReference>
<accession>A0ABU8GPZ5</accession>
<dbReference type="InterPro" id="IPR050390">
    <property type="entry name" value="C5-Methyltransferase"/>
</dbReference>
<dbReference type="PRINTS" id="PR00105">
    <property type="entry name" value="C5METTRFRASE"/>
</dbReference>
<dbReference type="EMBL" id="JBBAYM010000035">
    <property type="protein sequence ID" value="MEI5615248.1"/>
    <property type="molecule type" value="Genomic_DNA"/>
</dbReference>
<dbReference type="RefSeq" id="WP_336558611.1">
    <property type="nucleotide sequence ID" value="NZ_JBBAYL010000024.1"/>
</dbReference>
<dbReference type="SUPFAM" id="SSF53335">
    <property type="entry name" value="S-adenosyl-L-methionine-dependent methyltransferases"/>
    <property type="match status" value="1"/>
</dbReference>
<evidence type="ECO:0000256" key="3">
    <source>
        <dbReference type="ARBA" id="ARBA00022679"/>
    </source>
</evidence>
<feature type="region of interest" description="Disordered" evidence="8">
    <location>
        <begin position="254"/>
        <end position="273"/>
    </location>
</feature>
<sequence>MSPRHRPRARRAGTAPAAATVDKPAYRVPSMDEIAALGWNGFNGVTTFSGCGGSSLGYRMAGFRMRWASEFIPAAQETYQANAAPYTVLDGRDIREVTAADICAATGLAVGEVDLYDGSPPCAAFSSMGSREAGWGKVKACSDTVQRVDDLFFEYARILKELQPRTFVAENVSGLIKGTAKGYFLEILAALKACGYRVEARLLDASRLGVPQSRQRLIFVGVREDLDMAPVFPRPLPYQYTVRDALPAVPRLVHDTSGDRGQGDVTDKPSPAITVGTDAINSYHFRVLDPAEGQEITHDPETGKNIHIGRYAIGEAWRDTPRGGSSERFFSLKRLDPDKPSQTISAEGGNVTKASVTHYAEARKLTLAELRRIGGFPDDFVLTGTYEQRWERIGRAVPPVMMSHIAAAVRDQVLYPLRERGVI</sequence>
<protein>
    <recommendedName>
        <fullName evidence="1">DNA (cytosine-5-)-methyltransferase</fullName>
        <ecNumber evidence="1">2.1.1.37</ecNumber>
    </recommendedName>
</protein>
<dbReference type="InterPro" id="IPR001525">
    <property type="entry name" value="C5_MeTfrase"/>
</dbReference>
<reference evidence="9 10" key="1">
    <citation type="submission" date="2024-03" db="EMBL/GenBank/DDBJ databases">
        <title>First Report of Pectobacterium brasiliscabiei causing potato scab in china.</title>
        <authorList>
            <person name="Handique U."/>
        </authorList>
    </citation>
    <scope>NUCLEOTIDE SEQUENCE [LARGE SCALE GENOMIC DNA]</scope>
    <source>
        <strain evidence="9 10">ZRIMU1503</strain>
    </source>
</reference>
<comment type="caution">
    <text evidence="9">The sequence shown here is derived from an EMBL/GenBank/DDBJ whole genome shotgun (WGS) entry which is preliminary data.</text>
</comment>
<dbReference type="NCBIfam" id="TIGR00675">
    <property type="entry name" value="dcm"/>
    <property type="match status" value="1"/>
</dbReference>
<feature type="active site" evidence="6">
    <location>
        <position position="122"/>
    </location>
</feature>
<dbReference type="PROSITE" id="PS51679">
    <property type="entry name" value="SAM_MT_C5"/>
    <property type="match status" value="1"/>
</dbReference>
<proteinExistence type="inferred from homology"/>
<keyword evidence="10" id="KW-1185">Reference proteome</keyword>
<evidence type="ECO:0000256" key="8">
    <source>
        <dbReference type="SAM" id="MobiDB-lite"/>
    </source>
</evidence>
<dbReference type="Proteomes" id="UP001365781">
    <property type="component" value="Unassembled WGS sequence"/>
</dbReference>
<evidence type="ECO:0000313" key="9">
    <source>
        <dbReference type="EMBL" id="MEI5615248.1"/>
    </source>
</evidence>
<name>A0ABU8GPZ5_9ACTN</name>
<dbReference type="PANTHER" id="PTHR10629">
    <property type="entry name" value="CYTOSINE-SPECIFIC METHYLTRANSFERASE"/>
    <property type="match status" value="1"/>
</dbReference>
<dbReference type="GO" id="GO:0003886">
    <property type="term" value="F:DNA (cytosine-5-)-methyltransferase activity"/>
    <property type="evidence" value="ECO:0007669"/>
    <property type="project" value="UniProtKB-EC"/>
</dbReference>
<dbReference type="GO" id="GO:0032259">
    <property type="term" value="P:methylation"/>
    <property type="evidence" value="ECO:0007669"/>
    <property type="project" value="UniProtKB-KW"/>
</dbReference>
<comment type="similarity">
    <text evidence="6 7">Belongs to the class I-like SAM-binding methyltransferase superfamily. C5-methyltransferase family.</text>
</comment>
<dbReference type="InterPro" id="IPR029063">
    <property type="entry name" value="SAM-dependent_MTases_sf"/>
</dbReference>
<keyword evidence="3 6" id="KW-0808">Transferase</keyword>
<evidence type="ECO:0000313" key="10">
    <source>
        <dbReference type="Proteomes" id="UP001365781"/>
    </source>
</evidence>
<gene>
    <name evidence="9" type="ORF">WB403_39625</name>
</gene>
<organism evidence="9 10">
    <name type="scientific">Streptomyces brasiliscabiei</name>
    <dbReference type="NCBI Taxonomy" id="2736302"/>
    <lineage>
        <taxon>Bacteria</taxon>
        <taxon>Bacillati</taxon>
        <taxon>Actinomycetota</taxon>
        <taxon>Actinomycetes</taxon>
        <taxon>Kitasatosporales</taxon>
        <taxon>Streptomycetaceae</taxon>
        <taxon>Streptomyces</taxon>
    </lineage>
</organism>
<feature type="compositionally biased region" description="Basic and acidic residues" evidence="8">
    <location>
        <begin position="254"/>
        <end position="267"/>
    </location>
</feature>
<evidence type="ECO:0000256" key="4">
    <source>
        <dbReference type="ARBA" id="ARBA00022691"/>
    </source>
</evidence>